<name>A0A8S5TNA1_9CAUD</name>
<dbReference type="Gene3D" id="1.10.260.40">
    <property type="entry name" value="lambda repressor-like DNA-binding domains"/>
    <property type="match status" value="1"/>
</dbReference>
<evidence type="ECO:0000259" key="1">
    <source>
        <dbReference type="PROSITE" id="PS50943"/>
    </source>
</evidence>
<dbReference type="GO" id="GO:0003677">
    <property type="term" value="F:DNA binding"/>
    <property type="evidence" value="ECO:0007669"/>
    <property type="project" value="InterPro"/>
</dbReference>
<sequence length="144" mass="16577">MITFERVKGLADKQKISIVELEEKLGFSRNSLYSWKKNKPSIDKLNAVADYFGVTTDYLLGRADTPEFTTKDEKDVQRILEDLINGLSNENSLAFLKNGGVEIDEEDAELLRDSLERTVRRSKILAKEKFTPKKYRKMINQSEV</sequence>
<dbReference type="InterPro" id="IPR001387">
    <property type="entry name" value="Cro/C1-type_HTH"/>
</dbReference>
<dbReference type="CDD" id="cd00093">
    <property type="entry name" value="HTH_XRE"/>
    <property type="match status" value="1"/>
</dbReference>
<accession>A0A8S5TNA1</accession>
<dbReference type="SMART" id="SM00530">
    <property type="entry name" value="HTH_XRE"/>
    <property type="match status" value="1"/>
</dbReference>
<dbReference type="InterPro" id="IPR010982">
    <property type="entry name" value="Lambda_DNA-bd_dom_sf"/>
</dbReference>
<protein>
    <submittedName>
        <fullName evidence="2">Repressor protein</fullName>
    </submittedName>
</protein>
<evidence type="ECO:0000313" key="2">
    <source>
        <dbReference type="EMBL" id="DAF64616.1"/>
    </source>
</evidence>
<dbReference type="SUPFAM" id="SSF47413">
    <property type="entry name" value="lambda repressor-like DNA-binding domains"/>
    <property type="match status" value="1"/>
</dbReference>
<organism evidence="2">
    <name type="scientific">Siphoviridae sp. ctamP19</name>
    <dbReference type="NCBI Taxonomy" id="2827896"/>
    <lineage>
        <taxon>Viruses</taxon>
        <taxon>Duplodnaviria</taxon>
        <taxon>Heunggongvirae</taxon>
        <taxon>Uroviricota</taxon>
        <taxon>Caudoviricetes</taxon>
    </lineage>
</organism>
<proteinExistence type="predicted"/>
<dbReference type="PROSITE" id="PS50943">
    <property type="entry name" value="HTH_CROC1"/>
    <property type="match status" value="1"/>
</dbReference>
<dbReference type="Pfam" id="PF12844">
    <property type="entry name" value="HTH_19"/>
    <property type="match status" value="1"/>
</dbReference>
<reference evidence="2" key="1">
    <citation type="journal article" date="2021" name="Proc. Natl. Acad. Sci. U.S.A.">
        <title>A Catalog of Tens of Thousands of Viruses from Human Metagenomes Reveals Hidden Associations with Chronic Diseases.</title>
        <authorList>
            <person name="Tisza M.J."/>
            <person name="Buck C.B."/>
        </authorList>
    </citation>
    <scope>NUCLEOTIDE SEQUENCE</scope>
    <source>
        <strain evidence="2">CtamP19</strain>
    </source>
</reference>
<dbReference type="EMBL" id="BK032864">
    <property type="protein sequence ID" value="DAF64616.1"/>
    <property type="molecule type" value="Genomic_DNA"/>
</dbReference>
<feature type="domain" description="HTH cro/C1-type" evidence="1">
    <location>
        <begin position="7"/>
        <end position="59"/>
    </location>
</feature>